<name>A0AAV5I6Y2_9ROSI</name>
<gene>
    <name evidence="1" type="ORF">SLEP1_g8160</name>
</gene>
<dbReference type="EMBL" id="BPVZ01000008">
    <property type="protein sequence ID" value="GKU94707.1"/>
    <property type="molecule type" value="Genomic_DNA"/>
</dbReference>
<evidence type="ECO:0000313" key="2">
    <source>
        <dbReference type="Proteomes" id="UP001054252"/>
    </source>
</evidence>
<organism evidence="1 2">
    <name type="scientific">Rubroshorea leprosula</name>
    <dbReference type="NCBI Taxonomy" id="152421"/>
    <lineage>
        <taxon>Eukaryota</taxon>
        <taxon>Viridiplantae</taxon>
        <taxon>Streptophyta</taxon>
        <taxon>Embryophyta</taxon>
        <taxon>Tracheophyta</taxon>
        <taxon>Spermatophyta</taxon>
        <taxon>Magnoliopsida</taxon>
        <taxon>eudicotyledons</taxon>
        <taxon>Gunneridae</taxon>
        <taxon>Pentapetalae</taxon>
        <taxon>rosids</taxon>
        <taxon>malvids</taxon>
        <taxon>Malvales</taxon>
        <taxon>Dipterocarpaceae</taxon>
        <taxon>Rubroshorea</taxon>
    </lineage>
</organism>
<evidence type="ECO:0000313" key="1">
    <source>
        <dbReference type="EMBL" id="GKU94707.1"/>
    </source>
</evidence>
<keyword evidence="2" id="KW-1185">Reference proteome</keyword>
<reference evidence="1 2" key="1">
    <citation type="journal article" date="2021" name="Commun. Biol.">
        <title>The genome of Shorea leprosula (Dipterocarpaceae) highlights the ecological relevance of drought in aseasonal tropical rainforests.</title>
        <authorList>
            <person name="Ng K.K.S."/>
            <person name="Kobayashi M.J."/>
            <person name="Fawcett J.A."/>
            <person name="Hatakeyama M."/>
            <person name="Paape T."/>
            <person name="Ng C.H."/>
            <person name="Ang C.C."/>
            <person name="Tnah L.H."/>
            <person name="Lee C.T."/>
            <person name="Nishiyama T."/>
            <person name="Sese J."/>
            <person name="O'Brien M.J."/>
            <person name="Copetti D."/>
            <person name="Mohd Noor M.I."/>
            <person name="Ong R.C."/>
            <person name="Putra M."/>
            <person name="Sireger I.Z."/>
            <person name="Indrioko S."/>
            <person name="Kosugi Y."/>
            <person name="Izuno A."/>
            <person name="Isagi Y."/>
            <person name="Lee S.L."/>
            <person name="Shimizu K.K."/>
        </authorList>
    </citation>
    <scope>NUCLEOTIDE SEQUENCE [LARGE SCALE GENOMIC DNA]</scope>
    <source>
        <strain evidence="1">214</strain>
    </source>
</reference>
<accession>A0AAV5I6Y2</accession>
<dbReference type="Proteomes" id="UP001054252">
    <property type="component" value="Unassembled WGS sequence"/>
</dbReference>
<comment type="caution">
    <text evidence="1">The sequence shown here is derived from an EMBL/GenBank/DDBJ whole genome shotgun (WGS) entry which is preliminary data.</text>
</comment>
<sequence length="56" mass="6239">MAATWELAEYKAPPPCAAPYNIFFAACALWLRSMKLTLVLHPVPEHLVAREGLMAK</sequence>
<protein>
    <submittedName>
        <fullName evidence="1">Uncharacterized protein</fullName>
    </submittedName>
</protein>
<proteinExistence type="predicted"/>
<dbReference type="AlphaFoldDB" id="A0AAV5I6Y2"/>